<evidence type="ECO:0000313" key="1">
    <source>
        <dbReference type="EMBL" id="KTF06576.1"/>
    </source>
</evidence>
<protein>
    <submittedName>
        <fullName evidence="1">Uncharacterized protein</fullName>
    </submittedName>
</protein>
<reference evidence="1" key="1">
    <citation type="submission" date="2013-11" db="EMBL/GenBank/DDBJ databases">
        <title>Microbial diversity, functional groups and degradation webs in Northern and Southern Mediterranean and Red Sea marine crude oil polluted sites.</title>
        <authorList>
            <person name="Daffonchio D."/>
            <person name="Mapelli F."/>
            <person name="Ferrer M."/>
            <person name="Richter M."/>
            <person name="Cherif A."/>
            <person name="Malkawi H.I."/>
            <person name="Yakimov M.M."/>
            <person name="Abdel-Fattah Y.R."/>
            <person name="Blaghen M."/>
            <person name="Golyshin P.N."/>
            <person name="Kalogerakis N."/>
            <person name="Boon N."/>
            <person name="Magagnini M."/>
            <person name="Fava F."/>
        </authorList>
    </citation>
    <scope>NUCLEOTIDE SEQUENCE</scope>
</reference>
<comment type="caution">
    <text evidence="1">The sequence shown here is derived from an EMBL/GenBank/DDBJ whole genome shotgun (WGS) entry which is preliminary data.</text>
</comment>
<dbReference type="AlphaFoldDB" id="A0A1B6NSY4"/>
<sequence length="41" mass="4678">MPSSKKLYSPFRYQLLFNRYLPLTVKPSGSKDSLSSKSILV</sequence>
<proteinExistence type="predicted"/>
<name>A0A1B6NSY4_9ZZZZ</name>
<accession>A0A1B6NSY4</accession>
<gene>
    <name evidence="1" type="ORF">MGSAQ_001928</name>
</gene>
<dbReference type="EMBL" id="AYSL01001071">
    <property type="protein sequence ID" value="KTF06576.1"/>
    <property type="molecule type" value="Genomic_DNA"/>
</dbReference>
<organism evidence="1">
    <name type="scientific">marine sediment metagenome</name>
    <dbReference type="NCBI Taxonomy" id="412755"/>
    <lineage>
        <taxon>unclassified sequences</taxon>
        <taxon>metagenomes</taxon>
        <taxon>ecological metagenomes</taxon>
    </lineage>
</organism>